<sequence>MGEWPGDLLAVTELEAAGWRPVPFQEFILKIAQRCNLACDYCYIYSSPDQSWRDRPVFMTPATVARAATRIGDHVTRHGLGRIRVVLHGGEPLLAGADRITAIAAELRAAVPDGVTVDLSLQTNAVLLDEPMLHALRAAGIRVGVSLDGDAIGNDRHRRYPDGRGSHAAAVRGLRLLSRDEHRDLFSGVLCVVDLRNDPVATYEALLEFRPPRIDLLLPHANWAQPPLGPDGYADWLMAVFDRWFDAPARETGVVLFEEIINLLLGGGSRCEQVGLSPAAFLVVDSDGSLQQTDSLKTTYPGAPETGLSVWANDLDDALRNPAVAARQIGVRALAATCLSCPVVQVCGGGHYAHRYTPGSGFRHPSVYCRDLSRLIGHIRGRLTSRLGGS</sequence>
<dbReference type="PANTHER" id="PTHR43273:SF8">
    <property type="entry name" value="RADICAL SAM DOMAIN PROTEIN"/>
    <property type="match status" value="1"/>
</dbReference>
<dbReference type="SFLD" id="SFLDG01386">
    <property type="entry name" value="main_SPASM_domain-containing"/>
    <property type="match status" value="1"/>
</dbReference>
<feature type="domain" description="Radical SAM core" evidence="5">
    <location>
        <begin position="21"/>
        <end position="255"/>
    </location>
</feature>
<dbReference type="SFLD" id="SFLDG01067">
    <property type="entry name" value="SPASM/twitch_domain_containing"/>
    <property type="match status" value="1"/>
</dbReference>
<dbReference type="NCBIfam" id="TIGR04269">
    <property type="entry name" value="SAM_SPASM_FxsB"/>
    <property type="match status" value="1"/>
</dbReference>
<dbReference type="InterPro" id="IPR013785">
    <property type="entry name" value="Aldolase_TIM"/>
</dbReference>
<evidence type="ECO:0000256" key="2">
    <source>
        <dbReference type="ARBA" id="ARBA00022723"/>
    </source>
</evidence>
<evidence type="ECO:0000256" key="3">
    <source>
        <dbReference type="ARBA" id="ARBA00023004"/>
    </source>
</evidence>
<dbReference type="InterPro" id="IPR007197">
    <property type="entry name" value="rSAM"/>
</dbReference>
<dbReference type="Gene3D" id="3.20.20.70">
    <property type="entry name" value="Aldolase class I"/>
    <property type="match status" value="1"/>
</dbReference>
<dbReference type="SFLD" id="SFLDG01072">
    <property type="entry name" value="dehydrogenase_like"/>
    <property type="match status" value="1"/>
</dbReference>
<accession>A0ABQ4BKH9</accession>
<evidence type="ECO:0000256" key="4">
    <source>
        <dbReference type="ARBA" id="ARBA00023014"/>
    </source>
</evidence>
<dbReference type="SFLD" id="SFLDS00029">
    <property type="entry name" value="Radical_SAM"/>
    <property type="match status" value="1"/>
</dbReference>
<gene>
    <name evidence="6" type="ORF">Apa02nite_072880</name>
</gene>
<dbReference type="SUPFAM" id="SSF102114">
    <property type="entry name" value="Radical SAM enzymes"/>
    <property type="match status" value="1"/>
</dbReference>
<dbReference type="EMBL" id="BOMS01000120">
    <property type="protein sequence ID" value="GIE71180.1"/>
    <property type="molecule type" value="Genomic_DNA"/>
</dbReference>
<keyword evidence="2" id="KW-0479">Metal-binding</keyword>
<evidence type="ECO:0000313" key="6">
    <source>
        <dbReference type="EMBL" id="GIE71180.1"/>
    </source>
</evidence>
<dbReference type="InterPro" id="IPR058240">
    <property type="entry name" value="rSAM_sf"/>
</dbReference>
<dbReference type="InterPro" id="IPR026335">
    <property type="entry name" value="rSAM_SPASM_FxsB"/>
</dbReference>
<dbReference type="Pfam" id="PF04055">
    <property type="entry name" value="Radical_SAM"/>
    <property type="match status" value="1"/>
</dbReference>
<protein>
    <recommendedName>
        <fullName evidence="5">Radical SAM core domain-containing protein</fullName>
    </recommendedName>
</protein>
<reference evidence="6 7" key="1">
    <citation type="submission" date="2021-01" db="EMBL/GenBank/DDBJ databases">
        <title>Whole genome shotgun sequence of Actinoplanes palleronii NBRC 14916.</title>
        <authorList>
            <person name="Komaki H."/>
            <person name="Tamura T."/>
        </authorList>
    </citation>
    <scope>NUCLEOTIDE SEQUENCE [LARGE SCALE GENOMIC DNA]</scope>
    <source>
        <strain evidence="6 7">NBRC 14916</strain>
    </source>
</reference>
<evidence type="ECO:0000259" key="5">
    <source>
        <dbReference type="PROSITE" id="PS51918"/>
    </source>
</evidence>
<keyword evidence="3" id="KW-0408">Iron</keyword>
<comment type="caution">
    <text evidence="6">The sequence shown here is derived from an EMBL/GenBank/DDBJ whole genome shotgun (WGS) entry which is preliminary data.</text>
</comment>
<name>A0ABQ4BKH9_9ACTN</name>
<keyword evidence="4" id="KW-0411">Iron-sulfur</keyword>
<dbReference type="PROSITE" id="PS51918">
    <property type="entry name" value="RADICAL_SAM"/>
    <property type="match status" value="1"/>
</dbReference>
<organism evidence="6 7">
    <name type="scientific">Actinoplanes palleronii</name>
    <dbReference type="NCBI Taxonomy" id="113570"/>
    <lineage>
        <taxon>Bacteria</taxon>
        <taxon>Bacillati</taxon>
        <taxon>Actinomycetota</taxon>
        <taxon>Actinomycetes</taxon>
        <taxon>Micromonosporales</taxon>
        <taxon>Micromonosporaceae</taxon>
        <taxon>Actinoplanes</taxon>
    </lineage>
</organism>
<dbReference type="PANTHER" id="PTHR43273">
    <property type="entry name" value="ANAEROBIC SULFATASE-MATURATING ENZYME HOMOLOG ASLB-RELATED"/>
    <property type="match status" value="1"/>
</dbReference>
<dbReference type="RefSeq" id="WP_203829077.1">
    <property type="nucleotide sequence ID" value="NZ_BAAATY010000038.1"/>
</dbReference>
<evidence type="ECO:0000313" key="7">
    <source>
        <dbReference type="Proteomes" id="UP000624709"/>
    </source>
</evidence>
<keyword evidence="1" id="KW-0949">S-adenosyl-L-methionine</keyword>
<dbReference type="InterPro" id="IPR023867">
    <property type="entry name" value="Sulphatase_maturase_rSAM"/>
</dbReference>
<evidence type="ECO:0000256" key="1">
    <source>
        <dbReference type="ARBA" id="ARBA00022691"/>
    </source>
</evidence>
<dbReference type="CDD" id="cd01335">
    <property type="entry name" value="Radical_SAM"/>
    <property type="match status" value="1"/>
</dbReference>
<dbReference type="Proteomes" id="UP000624709">
    <property type="component" value="Unassembled WGS sequence"/>
</dbReference>
<keyword evidence="7" id="KW-1185">Reference proteome</keyword>
<proteinExistence type="predicted"/>